<reference evidence="2" key="1">
    <citation type="submission" date="2020-11" db="EMBL/GenBank/DDBJ databases">
        <authorList>
            <consortium name="DOE Joint Genome Institute"/>
            <person name="Ahrendt S."/>
            <person name="Riley R."/>
            <person name="Andreopoulos W."/>
            <person name="Labutti K."/>
            <person name="Pangilinan J."/>
            <person name="Ruiz-Duenas F.J."/>
            <person name="Barrasa J.M."/>
            <person name="Sanchez-Garcia M."/>
            <person name="Camarero S."/>
            <person name="Miyauchi S."/>
            <person name="Serrano A."/>
            <person name="Linde D."/>
            <person name="Babiker R."/>
            <person name="Drula E."/>
            <person name="Ayuso-Fernandez I."/>
            <person name="Pacheco R."/>
            <person name="Padilla G."/>
            <person name="Ferreira P."/>
            <person name="Barriuso J."/>
            <person name="Kellner H."/>
            <person name="Castanera R."/>
            <person name="Alfaro M."/>
            <person name="Ramirez L."/>
            <person name="Pisabarro A.G."/>
            <person name="Kuo A."/>
            <person name="Tritt A."/>
            <person name="Lipzen A."/>
            <person name="He G."/>
            <person name="Yan M."/>
            <person name="Ng V."/>
            <person name="Cullen D."/>
            <person name="Martin F."/>
            <person name="Rosso M.-N."/>
            <person name="Henrissat B."/>
            <person name="Hibbett D."/>
            <person name="Martinez A.T."/>
            <person name="Grigoriev I.V."/>
        </authorList>
    </citation>
    <scope>NUCLEOTIDE SEQUENCE</scope>
    <source>
        <strain evidence="2">ATCC 90797</strain>
    </source>
</reference>
<dbReference type="AlphaFoldDB" id="A0A9P5ZMU4"/>
<accession>A0A9P5ZMU4</accession>
<proteinExistence type="predicted"/>
<organism evidence="2 3">
    <name type="scientific">Pleurotus eryngii</name>
    <name type="common">Boletus of the steppes</name>
    <dbReference type="NCBI Taxonomy" id="5323"/>
    <lineage>
        <taxon>Eukaryota</taxon>
        <taxon>Fungi</taxon>
        <taxon>Dikarya</taxon>
        <taxon>Basidiomycota</taxon>
        <taxon>Agaricomycotina</taxon>
        <taxon>Agaricomycetes</taxon>
        <taxon>Agaricomycetidae</taxon>
        <taxon>Agaricales</taxon>
        <taxon>Pleurotineae</taxon>
        <taxon>Pleurotaceae</taxon>
        <taxon>Pleurotus</taxon>
    </lineage>
</organism>
<gene>
    <name evidence="2" type="ORF">BDN71DRAFT_1511687</name>
</gene>
<protein>
    <submittedName>
        <fullName evidence="2">Uncharacterized protein</fullName>
    </submittedName>
</protein>
<dbReference type="EMBL" id="MU154654">
    <property type="protein sequence ID" value="KAF9489943.1"/>
    <property type="molecule type" value="Genomic_DNA"/>
</dbReference>
<sequence>MSMLWFSTIPGAPAGHPSSVSISSLTLALQELQLENDQLAETICELKDKVAELQAEKAARKRGWKGCSFKNAAPAGSNDEGQVDNPETKIISLAKWFCILH</sequence>
<comment type="caution">
    <text evidence="2">The sequence shown here is derived from an EMBL/GenBank/DDBJ whole genome shotgun (WGS) entry which is preliminary data.</text>
</comment>
<evidence type="ECO:0000313" key="2">
    <source>
        <dbReference type="EMBL" id="KAF9489943.1"/>
    </source>
</evidence>
<feature type="coiled-coil region" evidence="1">
    <location>
        <begin position="22"/>
        <end position="56"/>
    </location>
</feature>
<keyword evidence="1" id="KW-0175">Coiled coil</keyword>
<evidence type="ECO:0000256" key="1">
    <source>
        <dbReference type="SAM" id="Coils"/>
    </source>
</evidence>
<keyword evidence="3" id="KW-1185">Reference proteome</keyword>
<evidence type="ECO:0000313" key="3">
    <source>
        <dbReference type="Proteomes" id="UP000807025"/>
    </source>
</evidence>
<name>A0A9P5ZMU4_PLEER</name>
<dbReference type="Proteomes" id="UP000807025">
    <property type="component" value="Unassembled WGS sequence"/>
</dbReference>